<dbReference type="GO" id="GO:0010088">
    <property type="term" value="P:phloem development"/>
    <property type="evidence" value="ECO:0007669"/>
    <property type="project" value="InterPro"/>
</dbReference>
<evidence type="ECO:0000259" key="1">
    <source>
        <dbReference type="Pfam" id="PF14576"/>
    </source>
</evidence>
<sequence>MACKGPGEEIAYETTVSILRNVLSSYPWHVKAVLTLASFALDYGEFSHLADQIDSLDQLTKSLGILKQVPIVLGRQGIEKYKNSFGKLNTLIKLTLDVVECVVELEKRIDGNNTKDVPELSLAIENMSIDVFWTIITIVDCMARICSLINDKDNTQELLPFTGKITSILKSLTDQIAVCDRQIDLESLQGIVEFFKKLIFVEESHNLQQATISNNELVISRIEELKTKNVLLFFSDLDISEEDVSILKPIHKEITKIGQYKIVWIPIVEQWMQIKYEMLQSKYKMEWYIVPHFSSVLGIKYIKEEWKFKNKPIIVVLNEEGTIKHHDAFHMIKTWGIEALPFDYKREKELCKREDWFGWSMINFSLNISTWDKWIEQFHQEATKVKEDLVMGGGKIVIELFGVGKDGKGKDNLGIFWKNIENFYFSKSQKVTELETKTKEIQ</sequence>
<reference evidence="2 3" key="1">
    <citation type="journal article" date="2018" name="Sci. Data">
        <title>The draft genome sequence of cork oak.</title>
        <authorList>
            <person name="Ramos A.M."/>
            <person name="Usie A."/>
            <person name="Barbosa P."/>
            <person name="Barros P.M."/>
            <person name="Capote T."/>
            <person name="Chaves I."/>
            <person name="Simoes F."/>
            <person name="Abreu I."/>
            <person name="Carrasquinho I."/>
            <person name="Faro C."/>
            <person name="Guimaraes J.B."/>
            <person name="Mendonca D."/>
            <person name="Nobrega F."/>
            <person name="Rodrigues L."/>
            <person name="Saibo N.J.M."/>
            <person name="Varela M.C."/>
            <person name="Egas C."/>
            <person name="Matos J."/>
            <person name="Miguel C.M."/>
            <person name="Oliveira M.M."/>
            <person name="Ricardo C.P."/>
            <person name="Goncalves S."/>
        </authorList>
    </citation>
    <scope>NUCLEOTIDE SEQUENCE [LARGE SCALE GENOMIC DNA]</scope>
    <source>
        <strain evidence="3">cv. HL8</strain>
    </source>
</reference>
<keyword evidence="3" id="KW-1185">Reference proteome</keyword>
<dbReference type="InterPro" id="IPR027942">
    <property type="entry name" value="SEO_N"/>
</dbReference>
<gene>
    <name evidence="2" type="primary">SEOB_1</name>
    <name evidence="2" type="ORF">CFP56_021766</name>
</gene>
<feature type="domain" description="Sieve element occlusion N-terminal" evidence="1">
    <location>
        <begin position="1"/>
        <end position="189"/>
    </location>
</feature>
<dbReference type="Pfam" id="PF14576">
    <property type="entry name" value="SEO_N"/>
    <property type="match status" value="1"/>
</dbReference>
<dbReference type="PANTHER" id="PTHR33232">
    <property type="entry name" value="PROTEIN SIEVE ELEMENT OCCLUSION B-LIKE"/>
    <property type="match status" value="1"/>
</dbReference>
<organism evidence="2 3">
    <name type="scientific">Quercus suber</name>
    <name type="common">Cork oak</name>
    <dbReference type="NCBI Taxonomy" id="58331"/>
    <lineage>
        <taxon>Eukaryota</taxon>
        <taxon>Viridiplantae</taxon>
        <taxon>Streptophyta</taxon>
        <taxon>Embryophyta</taxon>
        <taxon>Tracheophyta</taxon>
        <taxon>Spermatophyta</taxon>
        <taxon>Magnoliopsida</taxon>
        <taxon>eudicotyledons</taxon>
        <taxon>Gunneridae</taxon>
        <taxon>Pentapetalae</taxon>
        <taxon>rosids</taxon>
        <taxon>fabids</taxon>
        <taxon>Fagales</taxon>
        <taxon>Fagaceae</taxon>
        <taxon>Quercus</taxon>
    </lineage>
</organism>
<comment type="caution">
    <text evidence="2">The sequence shown here is derived from an EMBL/GenBank/DDBJ whole genome shotgun (WGS) entry which is preliminary data.</text>
</comment>
<name>A0AAW0KD54_QUESU</name>
<dbReference type="Proteomes" id="UP000237347">
    <property type="component" value="Unassembled WGS sequence"/>
</dbReference>
<evidence type="ECO:0000313" key="3">
    <source>
        <dbReference type="Proteomes" id="UP000237347"/>
    </source>
</evidence>
<proteinExistence type="predicted"/>
<evidence type="ECO:0000313" key="2">
    <source>
        <dbReference type="EMBL" id="KAK7837024.1"/>
    </source>
</evidence>
<dbReference type="AlphaFoldDB" id="A0AAW0KD54"/>
<dbReference type="InterPro" id="IPR039299">
    <property type="entry name" value="SEOA"/>
</dbReference>
<dbReference type="EMBL" id="PKMF04000338">
    <property type="protein sequence ID" value="KAK7837024.1"/>
    <property type="molecule type" value="Genomic_DNA"/>
</dbReference>
<protein>
    <submittedName>
        <fullName evidence="2">Protein sieve element occlusion b</fullName>
    </submittedName>
</protein>
<dbReference type="PANTHER" id="PTHR33232:SF18">
    <property type="entry name" value="PROTEIN SIEVE ELEMENT OCCLUSION B-LIKE"/>
    <property type="match status" value="1"/>
</dbReference>
<accession>A0AAW0KD54</accession>